<gene>
    <name evidence="3" type="ORF">LJ725_02535</name>
</gene>
<name>A0ABS8KP49_9HYPH</name>
<dbReference type="GO" id="GO:0016787">
    <property type="term" value="F:hydrolase activity"/>
    <property type="evidence" value="ECO:0007669"/>
    <property type="project" value="UniProtKB-KW"/>
</dbReference>
<dbReference type="PANTHER" id="PTHR10794:SF94">
    <property type="entry name" value="ESTERASE YHET-RELATED"/>
    <property type="match status" value="1"/>
</dbReference>
<keyword evidence="4" id="KW-1185">Reference proteome</keyword>
<accession>A0ABS8KP49</accession>
<dbReference type="Gene3D" id="3.40.50.1820">
    <property type="entry name" value="alpha/beta hydrolase"/>
    <property type="match status" value="1"/>
</dbReference>
<proteinExistence type="inferred from homology"/>
<evidence type="ECO:0000313" key="3">
    <source>
        <dbReference type="EMBL" id="MCC8427825.1"/>
    </source>
</evidence>
<evidence type="ECO:0000256" key="1">
    <source>
        <dbReference type="ARBA" id="ARBA00010884"/>
    </source>
</evidence>
<dbReference type="EMBL" id="JAJISD010000001">
    <property type="protein sequence ID" value="MCC8427825.1"/>
    <property type="molecule type" value="Genomic_DNA"/>
</dbReference>
<dbReference type="InterPro" id="IPR012020">
    <property type="entry name" value="ABHD4"/>
</dbReference>
<evidence type="ECO:0000259" key="2">
    <source>
        <dbReference type="Pfam" id="PF00561"/>
    </source>
</evidence>
<comment type="similarity">
    <text evidence="1">Belongs to the AB hydrolase superfamily. AB hydrolase 4 family.</text>
</comment>
<dbReference type="RefSeq" id="WP_230549040.1">
    <property type="nucleotide sequence ID" value="NZ_JAJISD010000001.1"/>
</dbReference>
<protein>
    <submittedName>
        <fullName evidence="3">Alpha/beta fold hydrolase</fullName>
    </submittedName>
</protein>
<organism evidence="3 4">
    <name type="scientific">Reyranella aquatilis</name>
    <dbReference type="NCBI Taxonomy" id="2035356"/>
    <lineage>
        <taxon>Bacteria</taxon>
        <taxon>Pseudomonadati</taxon>
        <taxon>Pseudomonadota</taxon>
        <taxon>Alphaproteobacteria</taxon>
        <taxon>Hyphomicrobiales</taxon>
        <taxon>Reyranellaceae</taxon>
        <taxon>Reyranella</taxon>
    </lineage>
</organism>
<keyword evidence="3" id="KW-0378">Hydrolase</keyword>
<dbReference type="InterPro" id="IPR000073">
    <property type="entry name" value="AB_hydrolase_1"/>
</dbReference>
<dbReference type="InterPro" id="IPR050960">
    <property type="entry name" value="AB_hydrolase_4_sf"/>
</dbReference>
<dbReference type="PANTHER" id="PTHR10794">
    <property type="entry name" value="ABHYDROLASE DOMAIN-CONTAINING PROTEIN"/>
    <property type="match status" value="1"/>
</dbReference>
<dbReference type="SUPFAM" id="SSF53474">
    <property type="entry name" value="alpha/beta-Hydrolases"/>
    <property type="match status" value="1"/>
</dbReference>
<comment type="caution">
    <text evidence="3">The sequence shown here is derived from an EMBL/GenBank/DDBJ whole genome shotgun (WGS) entry which is preliminary data.</text>
</comment>
<feature type="domain" description="AB hydrolase-1" evidence="2">
    <location>
        <begin position="71"/>
        <end position="304"/>
    </location>
</feature>
<dbReference type="Proteomes" id="UP001198862">
    <property type="component" value="Unassembled WGS sequence"/>
</dbReference>
<sequence>MSLDIQPFRPRFPWWGADLQTLRNHLRRPPGELAPHKSERLEVDLGDGTGDRLVCSLHRPAMPVEGTPLTILIHGLTGTEESSYIRSMARCLLDAGERVLSLNLRGAGPSRATCRGQYYAGRSEDFRALLRKLPAELTGGGMRAVGYSLGGAMLLKYLGEEGKAAPLRAAATVCAPIDLSATCRRMMQRRNALYHRHILRQMKVEATAPGAFLSAKERAAILGAGSVWDYDEVFIAPRHGFAGAEDYYERCKPIAFMGGIRVPTLVLAALDDPWIPGAIYSGYDWAANPSLTPLLSERGGHVGFHGSGSGRPWSDLAVATFFAGVA</sequence>
<dbReference type="Pfam" id="PF00561">
    <property type="entry name" value="Abhydrolase_1"/>
    <property type="match status" value="1"/>
</dbReference>
<evidence type="ECO:0000313" key="4">
    <source>
        <dbReference type="Proteomes" id="UP001198862"/>
    </source>
</evidence>
<dbReference type="InterPro" id="IPR029058">
    <property type="entry name" value="AB_hydrolase_fold"/>
</dbReference>
<reference evidence="3 4" key="1">
    <citation type="submission" date="2021-11" db="EMBL/GenBank/DDBJ databases">
        <authorList>
            <person name="Lee D.-H."/>
            <person name="Kim S.-B."/>
        </authorList>
    </citation>
    <scope>NUCLEOTIDE SEQUENCE [LARGE SCALE GENOMIC DNA]</scope>
    <source>
        <strain evidence="3 4">KCTC 52223</strain>
    </source>
</reference>
<dbReference type="PIRSF" id="PIRSF005211">
    <property type="entry name" value="Ab_hydro_YheT"/>
    <property type="match status" value="1"/>
</dbReference>